<dbReference type="EMBL" id="MT143158">
    <property type="protein sequence ID" value="QJA93555.1"/>
    <property type="molecule type" value="Genomic_DNA"/>
</dbReference>
<accession>A0A6M3LLB6</accession>
<sequence>MTSGGLMEDNDEITNIPDLIRKFLPGCKDMMITEINEEGEVVDVIIDKEESNREDGMVGNCRGVG</sequence>
<organism evidence="1">
    <name type="scientific">viral metagenome</name>
    <dbReference type="NCBI Taxonomy" id="1070528"/>
    <lineage>
        <taxon>unclassified sequences</taxon>
        <taxon>metagenomes</taxon>
        <taxon>organismal metagenomes</taxon>
    </lineage>
</organism>
<evidence type="ECO:0000313" key="1">
    <source>
        <dbReference type="EMBL" id="QJA93555.1"/>
    </source>
</evidence>
<dbReference type="AlphaFoldDB" id="A0A6M3LLB6"/>
<gene>
    <name evidence="1" type="ORF">MM415B04187_0008</name>
</gene>
<proteinExistence type="predicted"/>
<name>A0A6M3LLB6_9ZZZZ</name>
<reference evidence="1" key="1">
    <citation type="submission" date="2020-03" db="EMBL/GenBank/DDBJ databases">
        <title>The deep terrestrial virosphere.</title>
        <authorList>
            <person name="Holmfeldt K."/>
            <person name="Nilsson E."/>
            <person name="Simone D."/>
            <person name="Lopez-Fernandez M."/>
            <person name="Wu X."/>
            <person name="de Brujin I."/>
            <person name="Lundin D."/>
            <person name="Andersson A."/>
            <person name="Bertilsson S."/>
            <person name="Dopson M."/>
        </authorList>
    </citation>
    <scope>NUCLEOTIDE SEQUENCE</scope>
    <source>
        <strain evidence="1">MM415B04187</strain>
    </source>
</reference>
<protein>
    <submittedName>
        <fullName evidence="1">Uncharacterized protein</fullName>
    </submittedName>
</protein>